<dbReference type="GO" id="GO:0016405">
    <property type="term" value="F:CoA-ligase activity"/>
    <property type="evidence" value="ECO:0007669"/>
    <property type="project" value="TreeGrafter"/>
</dbReference>
<keyword evidence="4" id="KW-1185">Reference proteome</keyword>
<dbReference type="CDD" id="cd05911">
    <property type="entry name" value="Firefly_Luc_like"/>
    <property type="match status" value="1"/>
</dbReference>
<dbReference type="OrthoDB" id="6509636at2759"/>
<dbReference type="STRING" id="1149755.A0A2J6QS13"/>
<keyword evidence="3" id="KW-0436">Ligase</keyword>
<dbReference type="Gene3D" id="3.40.50.12780">
    <property type="entry name" value="N-terminal domain of ligase-like"/>
    <property type="match status" value="1"/>
</dbReference>
<evidence type="ECO:0000259" key="2">
    <source>
        <dbReference type="Pfam" id="PF13193"/>
    </source>
</evidence>
<dbReference type="InterPro" id="IPR020845">
    <property type="entry name" value="AMP-binding_CS"/>
</dbReference>
<dbReference type="AlphaFoldDB" id="A0A2J6QS13"/>
<dbReference type="InterPro" id="IPR000873">
    <property type="entry name" value="AMP-dep_synth/lig_dom"/>
</dbReference>
<dbReference type="Proteomes" id="UP000235786">
    <property type="component" value="Unassembled WGS sequence"/>
</dbReference>
<evidence type="ECO:0000313" key="4">
    <source>
        <dbReference type="Proteomes" id="UP000235786"/>
    </source>
</evidence>
<organism evidence="3 4">
    <name type="scientific">Hyaloscypha variabilis (strain UAMH 11265 / GT02V1 / F)</name>
    <name type="common">Meliniomyces variabilis</name>
    <dbReference type="NCBI Taxonomy" id="1149755"/>
    <lineage>
        <taxon>Eukaryota</taxon>
        <taxon>Fungi</taxon>
        <taxon>Dikarya</taxon>
        <taxon>Ascomycota</taxon>
        <taxon>Pezizomycotina</taxon>
        <taxon>Leotiomycetes</taxon>
        <taxon>Helotiales</taxon>
        <taxon>Hyaloscyphaceae</taxon>
        <taxon>Hyaloscypha</taxon>
        <taxon>Hyaloscypha variabilis</taxon>
    </lineage>
</organism>
<dbReference type="PANTHER" id="PTHR24096:SF194">
    <property type="entry name" value="AMP-DEPENDENT SYNTHETASE_LIGASE DOMAIN-CONTAINING PROTEIN"/>
    <property type="match status" value="1"/>
</dbReference>
<dbReference type="Pfam" id="PF00501">
    <property type="entry name" value="AMP-binding"/>
    <property type="match status" value="1"/>
</dbReference>
<evidence type="ECO:0000313" key="3">
    <source>
        <dbReference type="EMBL" id="PMD29054.1"/>
    </source>
</evidence>
<gene>
    <name evidence="3" type="ORF">L207DRAFT_504596</name>
</gene>
<dbReference type="Pfam" id="PF13193">
    <property type="entry name" value="AMP-binding_C"/>
    <property type="match status" value="1"/>
</dbReference>
<dbReference type="EMBL" id="KZ613978">
    <property type="protein sequence ID" value="PMD29054.1"/>
    <property type="molecule type" value="Genomic_DNA"/>
</dbReference>
<dbReference type="Gene3D" id="3.30.300.30">
    <property type="match status" value="1"/>
</dbReference>
<proteinExistence type="predicted"/>
<dbReference type="SUPFAM" id="SSF56801">
    <property type="entry name" value="Acetyl-CoA synthetase-like"/>
    <property type="match status" value="1"/>
</dbReference>
<dbReference type="PANTHER" id="PTHR24096">
    <property type="entry name" value="LONG-CHAIN-FATTY-ACID--COA LIGASE"/>
    <property type="match status" value="1"/>
</dbReference>
<evidence type="ECO:0000259" key="1">
    <source>
        <dbReference type="Pfam" id="PF00501"/>
    </source>
</evidence>
<feature type="domain" description="AMP-binding enzyme C-terminal" evidence="2">
    <location>
        <begin position="453"/>
        <end position="530"/>
    </location>
</feature>
<dbReference type="PROSITE" id="PS00455">
    <property type="entry name" value="AMP_BINDING"/>
    <property type="match status" value="1"/>
</dbReference>
<accession>A0A2J6QS13</accession>
<feature type="domain" description="AMP-dependent synthetase/ligase" evidence="1">
    <location>
        <begin position="40"/>
        <end position="402"/>
    </location>
</feature>
<name>A0A2J6QS13_HYAVF</name>
<protein>
    <submittedName>
        <fullName evidence="3">4-coumarate-CoA ligase</fullName>
    </submittedName>
</protein>
<dbReference type="InterPro" id="IPR042099">
    <property type="entry name" value="ANL_N_sf"/>
</dbReference>
<dbReference type="InterPro" id="IPR025110">
    <property type="entry name" value="AMP-bd_C"/>
</dbReference>
<reference evidence="3 4" key="1">
    <citation type="submission" date="2016-04" db="EMBL/GenBank/DDBJ databases">
        <title>A degradative enzymes factory behind the ericoid mycorrhizal symbiosis.</title>
        <authorList>
            <consortium name="DOE Joint Genome Institute"/>
            <person name="Martino E."/>
            <person name="Morin E."/>
            <person name="Grelet G."/>
            <person name="Kuo A."/>
            <person name="Kohler A."/>
            <person name="Daghino S."/>
            <person name="Barry K."/>
            <person name="Choi C."/>
            <person name="Cichocki N."/>
            <person name="Clum A."/>
            <person name="Copeland A."/>
            <person name="Hainaut M."/>
            <person name="Haridas S."/>
            <person name="Labutti K."/>
            <person name="Lindquist E."/>
            <person name="Lipzen A."/>
            <person name="Khouja H.-R."/>
            <person name="Murat C."/>
            <person name="Ohm R."/>
            <person name="Olson A."/>
            <person name="Spatafora J."/>
            <person name="Veneault-Fourrey C."/>
            <person name="Henrissat B."/>
            <person name="Grigoriev I."/>
            <person name="Martin F."/>
            <person name="Perotto S."/>
        </authorList>
    </citation>
    <scope>NUCLEOTIDE SEQUENCE [LARGE SCALE GENOMIC DNA]</scope>
    <source>
        <strain evidence="3 4">F</strain>
    </source>
</reference>
<sequence>MPFTSPYGEITIPKVNLLTYLFPPGDTPSTKPLWIDSKDTSIALSPAQLLSWVKRLSFGLERANLKRSDVVMIYTPNHIFVPVAYLGIVGAGYIFSGANPAYTLPEMVHQIKNTEPKFILAHPTVVKTAVAAAAQAGIPKSRIFQFSDLDNPPIEGVRDWRHLIGSPSEGDKYSWPTLTAEESMNTVATINYSSGTTGLPKGVCVSHHNLIANIEQTIFMRFLDKPFNRRNLPPERWVGFLPLYHAYGQLYTIIMAAKLQIPVYVMKQFVYEDFLKVIQNHKITHLQVAPPILVMLTKRPETAAYDLSSVTDILCGAAPLSKELQNNVSKRFNVQINQGWGMTEVTCGAIHVPGGVHDESGSVGQLDPNTECKLLDDDGKEVALGKPGEMYIRGPQVCLRYWRNVAATKESISSDKWLRTGDVAICDERGYFWIVDRKKELIKVNALQVAPAELEAVLLENENISDAAVVGITLQSEEWPRAYVAIQDAAKGAITPAQIQEWIKPRVAKHKWLVGGVTFVDEVPKLASGKIQRKVIREWSKADAKILEKEIKSRF</sequence>
<dbReference type="InterPro" id="IPR045851">
    <property type="entry name" value="AMP-bd_C_sf"/>
</dbReference>